<sequence>MRKALIILTALIALTSCTLETVDKDYRVHFVSVACNYVGLEHINKLEGTLNDQRLFNEQLAFLGRQSGVTFTSELLSQGSVDADTGRDDLLEEGAFRTSLSTDGSVTRRSVDTGHFTEELEAIIKEAASSLGEGDVLIFHYSGHGMDDGGQLALPDTDSTEELKIQALELETLRAMLESVQCDRLVILDSCFSGNIIRDGDIDPRTDFITALSALFKPTGAQVIHTWISAAAHSTEEAFTVDGYAIPIGMHSQAILEALGYDFDAMRPALPDDRLITMNGILSAASSEHSPFSRQHSLESETTRDLVLFQI</sequence>
<evidence type="ECO:0000259" key="1">
    <source>
        <dbReference type="Pfam" id="PF00656"/>
    </source>
</evidence>
<dbReference type="PROSITE" id="PS51257">
    <property type="entry name" value="PROKAR_LIPOPROTEIN"/>
    <property type="match status" value="1"/>
</dbReference>
<name>A0A9D9E8X0_9SPIR</name>
<accession>A0A9D9E8X0</accession>
<dbReference type="SUPFAM" id="SSF52129">
    <property type="entry name" value="Caspase-like"/>
    <property type="match status" value="1"/>
</dbReference>
<dbReference type="Proteomes" id="UP000823633">
    <property type="component" value="Unassembled WGS sequence"/>
</dbReference>
<dbReference type="Pfam" id="PF00656">
    <property type="entry name" value="Peptidase_C14"/>
    <property type="match status" value="1"/>
</dbReference>
<evidence type="ECO:0000313" key="2">
    <source>
        <dbReference type="EMBL" id="MBO8443158.1"/>
    </source>
</evidence>
<gene>
    <name evidence="2" type="ORF">IAC42_05305</name>
</gene>
<feature type="domain" description="Peptidase C14 caspase" evidence="1">
    <location>
        <begin position="45"/>
        <end position="199"/>
    </location>
</feature>
<evidence type="ECO:0000313" key="3">
    <source>
        <dbReference type="Proteomes" id="UP000823633"/>
    </source>
</evidence>
<reference evidence="2" key="1">
    <citation type="submission" date="2020-10" db="EMBL/GenBank/DDBJ databases">
        <authorList>
            <person name="Gilroy R."/>
        </authorList>
    </citation>
    <scope>NUCLEOTIDE SEQUENCE</scope>
    <source>
        <strain evidence="2">11167</strain>
    </source>
</reference>
<dbReference type="InterPro" id="IPR029030">
    <property type="entry name" value="Caspase-like_dom_sf"/>
</dbReference>
<proteinExistence type="predicted"/>
<dbReference type="Gene3D" id="3.40.50.1460">
    <property type="match status" value="1"/>
</dbReference>
<organism evidence="2 3">
    <name type="scientific">Candidatus Aphodenecus pullistercoris</name>
    <dbReference type="NCBI Taxonomy" id="2840669"/>
    <lineage>
        <taxon>Bacteria</taxon>
        <taxon>Pseudomonadati</taxon>
        <taxon>Spirochaetota</taxon>
        <taxon>Spirochaetia</taxon>
        <taxon>Spirochaetales</taxon>
        <taxon>Candidatus Aphodenecus</taxon>
    </lineage>
</organism>
<protein>
    <submittedName>
        <fullName evidence="2">Caspase family protein</fullName>
    </submittedName>
</protein>
<dbReference type="GO" id="GO:0006508">
    <property type="term" value="P:proteolysis"/>
    <property type="evidence" value="ECO:0007669"/>
    <property type="project" value="InterPro"/>
</dbReference>
<dbReference type="InterPro" id="IPR011600">
    <property type="entry name" value="Pept_C14_caspase"/>
</dbReference>
<dbReference type="EMBL" id="JADIMU010000032">
    <property type="protein sequence ID" value="MBO8443158.1"/>
    <property type="molecule type" value="Genomic_DNA"/>
</dbReference>
<comment type="caution">
    <text evidence="2">The sequence shown here is derived from an EMBL/GenBank/DDBJ whole genome shotgun (WGS) entry which is preliminary data.</text>
</comment>
<dbReference type="AlphaFoldDB" id="A0A9D9E8X0"/>
<dbReference type="GO" id="GO:0004197">
    <property type="term" value="F:cysteine-type endopeptidase activity"/>
    <property type="evidence" value="ECO:0007669"/>
    <property type="project" value="InterPro"/>
</dbReference>
<reference evidence="2" key="2">
    <citation type="journal article" date="2021" name="PeerJ">
        <title>Extensive microbial diversity within the chicken gut microbiome revealed by metagenomics and culture.</title>
        <authorList>
            <person name="Gilroy R."/>
            <person name="Ravi A."/>
            <person name="Getino M."/>
            <person name="Pursley I."/>
            <person name="Horton D.L."/>
            <person name="Alikhan N.F."/>
            <person name="Baker D."/>
            <person name="Gharbi K."/>
            <person name="Hall N."/>
            <person name="Watson M."/>
            <person name="Adriaenssens E.M."/>
            <person name="Foster-Nyarko E."/>
            <person name="Jarju S."/>
            <person name="Secka A."/>
            <person name="Antonio M."/>
            <person name="Oren A."/>
            <person name="Chaudhuri R.R."/>
            <person name="La Ragione R."/>
            <person name="Hildebrand F."/>
            <person name="Pallen M.J."/>
        </authorList>
    </citation>
    <scope>NUCLEOTIDE SEQUENCE</scope>
    <source>
        <strain evidence="2">11167</strain>
    </source>
</reference>